<accession>A0A382Z6G7</accession>
<evidence type="ECO:0000313" key="1">
    <source>
        <dbReference type="EMBL" id="SVD90880.1"/>
    </source>
</evidence>
<dbReference type="EMBL" id="UINC01181268">
    <property type="protein sequence ID" value="SVD90880.1"/>
    <property type="molecule type" value="Genomic_DNA"/>
</dbReference>
<name>A0A382Z6G7_9ZZZZ</name>
<proteinExistence type="predicted"/>
<gene>
    <name evidence="1" type="ORF">METZ01_LOCUS443734</name>
</gene>
<evidence type="ECO:0008006" key="2">
    <source>
        <dbReference type="Google" id="ProtNLM"/>
    </source>
</evidence>
<feature type="non-terminal residue" evidence="1">
    <location>
        <position position="1"/>
    </location>
</feature>
<reference evidence="1" key="1">
    <citation type="submission" date="2018-05" db="EMBL/GenBank/DDBJ databases">
        <authorList>
            <person name="Lanie J.A."/>
            <person name="Ng W.-L."/>
            <person name="Kazmierczak K.M."/>
            <person name="Andrzejewski T.M."/>
            <person name="Davidsen T.M."/>
            <person name="Wayne K.J."/>
            <person name="Tettelin H."/>
            <person name="Glass J.I."/>
            <person name="Rusch D."/>
            <person name="Podicherti R."/>
            <person name="Tsui H.-C.T."/>
            <person name="Winkler M.E."/>
        </authorList>
    </citation>
    <scope>NUCLEOTIDE SEQUENCE</scope>
</reference>
<sequence>DEDDPTKQGDIVAEFDPGLEQTISDKIELSARIDYTDDYKDPRKGIRNILYYDRQTASKESEPSFDVITNDLQIYIPVLEKSTLVFDLTTSDAIMKKKGETNLEVLKVQNGFNYCGGNSECEQNALNLANTQLAINSNGTSTPLGGSDRLRSYPGGRYQGAHMIYFATELRWNFSSEASEEFNSFFFQDLIDELQVALFLEQGSVSEEKSDLGKTVKASYGTGFRLVNASGNLYRADFAAGDEGPAFTLIIQYPWAYRI</sequence>
<feature type="non-terminal residue" evidence="1">
    <location>
        <position position="259"/>
    </location>
</feature>
<dbReference type="Gene3D" id="2.40.160.50">
    <property type="entry name" value="membrane protein fhac: a member of the omp85/tpsb transporter family"/>
    <property type="match status" value="1"/>
</dbReference>
<dbReference type="AlphaFoldDB" id="A0A382Z6G7"/>
<organism evidence="1">
    <name type="scientific">marine metagenome</name>
    <dbReference type="NCBI Taxonomy" id="408172"/>
    <lineage>
        <taxon>unclassified sequences</taxon>
        <taxon>metagenomes</taxon>
        <taxon>ecological metagenomes</taxon>
    </lineage>
</organism>
<protein>
    <recommendedName>
        <fullName evidence="2">Bacterial surface antigen (D15) domain-containing protein</fullName>
    </recommendedName>
</protein>